<dbReference type="Proteomes" id="UP000779507">
    <property type="component" value="Unassembled WGS sequence"/>
</dbReference>
<sequence>MTESITESVTESIIESVAEFIQRHDAGRVPELLALRYHRMQVDALAFFRGSAPLYYARFRAEPLLGASPAAWLCGDAHVENFGSFRGDNRLVYFDLNDFDEAVLGPVLWDVGRLVVSVLLAAARFGLPPAARQALAQELVAAYAAALAAGKAYQLERATARGVVQHLLTAVAQRRQRALLAGRASRRGGWHLLPREAPTLRPLPPAEHRAVLHALEAWRQAQGHPPCGPLLDVAGRIAGVGSLGVPRYAVLAEALRPGKLPRLLDLKAAAPAAPAIYCPGPQPAWPSEAARVVAAQVRLQAVPPALLQALALAGQPFVLRALQPVADKLDFSNFTHGAAGFRAALPTFGRLLAWAHLRAAGRQGAAGPDELMAFGEAAADWLPGLLHFATAAKAVVREDFHSFRRACRAGQLPTAP</sequence>
<reference evidence="1 2" key="1">
    <citation type="submission" date="2020-05" db="EMBL/GenBank/DDBJ databases">
        <title>Genomic Encyclopedia of Type Strains, Phase IV (KMG-V): Genome sequencing to study the core and pangenomes of soil and plant-associated prokaryotes.</title>
        <authorList>
            <person name="Whitman W."/>
        </authorList>
    </citation>
    <scope>NUCLEOTIDE SEQUENCE [LARGE SCALE GENOMIC DNA]</scope>
    <source>
        <strain evidence="1 2">9A</strain>
    </source>
</reference>
<dbReference type="PANTHER" id="PTHR39441:SF1">
    <property type="entry name" value="DUF2252 DOMAIN-CONTAINING PROTEIN"/>
    <property type="match status" value="1"/>
</dbReference>
<proteinExistence type="predicted"/>
<gene>
    <name evidence="1" type="ORF">HNP98_000049</name>
</gene>
<evidence type="ECO:0000313" key="1">
    <source>
        <dbReference type="EMBL" id="NRT17246.1"/>
    </source>
</evidence>
<accession>A0ABX2FJP5</accession>
<keyword evidence="2" id="KW-1185">Reference proteome</keyword>
<organism evidence="1 2">
    <name type="scientific">Hymenobacter caeli</name>
    <dbReference type="NCBI Taxonomy" id="2735894"/>
    <lineage>
        <taxon>Bacteria</taxon>
        <taxon>Pseudomonadati</taxon>
        <taxon>Bacteroidota</taxon>
        <taxon>Cytophagia</taxon>
        <taxon>Cytophagales</taxon>
        <taxon>Hymenobacteraceae</taxon>
        <taxon>Hymenobacter</taxon>
    </lineage>
</organism>
<dbReference type="Pfam" id="PF10009">
    <property type="entry name" value="DUF2252"/>
    <property type="match status" value="1"/>
</dbReference>
<dbReference type="RefSeq" id="WP_173808036.1">
    <property type="nucleotide sequence ID" value="NZ_JABSNP010000001.1"/>
</dbReference>
<dbReference type="PANTHER" id="PTHR39441">
    <property type="entry name" value="DUF2252 DOMAIN-CONTAINING PROTEIN"/>
    <property type="match status" value="1"/>
</dbReference>
<dbReference type="InterPro" id="IPR018721">
    <property type="entry name" value="DUF2252"/>
</dbReference>
<dbReference type="EMBL" id="JABSNP010000001">
    <property type="protein sequence ID" value="NRT17246.1"/>
    <property type="molecule type" value="Genomic_DNA"/>
</dbReference>
<name>A0ABX2FJP5_9BACT</name>
<comment type="caution">
    <text evidence="1">The sequence shown here is derived from an EMBL/GenBank/DDBJ whole genome shotgun (WGS) entry which is preliminary data.</text>
</comment>
<protein>
    <submittedName>
        <fullName evidence="1">Uncharacterized protein (DUF2252 family)</fullName>
    </submittedName>
</protein>
<evidence type="ECO:0000313" key="2">
    <source>
        <dbReference type="Proteomes" id="UP000779507"/>
    </source>
</evidence>